<accession>A0A420ZBY0</accession>
<feature type="transmembrane region" description="Helical" evidence="2">
    <location>
        <begin position="14"/>
        <end position="34"/>
    </location>
</feature>
<keyword evidence="2" id="KW-1133">Transmembrane helix</keyword>
<gene>
    <name evidence="3" type="ORF">DRH29_03820</name>
</gene>
<dbReference type="SUPFAM" id="SSF48452">
    <property type="entry name" value="TPR-like"/>
    <property type="match status" value="1"/>
</dbReference>
<evidence type="ECO:0000313" key="4">
    <source>
        <dbReference type="Proteomes" id="UP000281261"/>
    </source>
</evidence>
<keyword evidence="2" id="KW-0472">Membrane</keyword>
<sequence length="211" mass="24625">MRLPFSTAPFFKKFWPLVLVIVLLLAVGVWYRFWGPGEFNSKSFKAYNTVVASLLELKRNPDNFEAAMRAGVGYFNLSNLIKAEEYYLKAIAIDPTSTLPWNNLGNTYRELLRYEEAEAAYKKSIELDPTSATSYLNLIDLYSRWDVENYDRRPKIPKLLEQALETTNRDIRILRVSMDYYDSIGKPAEAEKYRAEIKFRETEDEHPPQKT</sequence>
<dbReference type="Proteomes" id="UP000281261">
    <property type="component" value="Unassembled WGS sequence"/>
</dbReference>
<dbReference type="PANTHER" id="PTHR12558">
    <property type="entry name" value="CELL DIVISION CYCLE 16,23,27"/>
    <property type="match status" value="1"/>
</dbReference>
<proteinExistence type="predicted"/>
<dbReference type="SMART" id="SM00028">
    <property type="entry name" value="TPR"/>
    <property type="match status" value="2"/>
</dbReference>
<dbReference type="PROSITE" id="PS50005">
    <property type="entry name" value="TPR"/>
    <property type="match status" value="2"/>
</dbReference>
<dbReference type="AlphaFoldDB" id="A0A420ZBY0"/>
<dbReference type="Gene3D" id="1.25.40.10">
    <property type="entry name" value="Tetratricopeptide repeat domain"/>
    <property type="match status" value="1"/>
</dbReference>
<dbReference type="PANTHER" id="PTHR12558:SF13">
    <property type="entry name" value="CELL DIVISION CYCLE PROTEIN 27 HOMOLOG"/>
    <property type="match status" value="1"/>
</dbReference>
<name>A0A420ZBY0_UNCK3</name>
<dbReference type="InterPro" id="IPR019734">
    <property type="entry name" value="TPR_rpt"/>
</dbReference>
<protein>
    <submittedName>
        <fullName evidence="3">Uncharacterized protein</fullName>
    </submittedName>
</protein>
<reference evidence="3 4" key="1">
    <citation type="submission" date="2018-06" db="EMBL/GenBank/DDBJ databases">
        <title>Extensive metabolic versatility and redundancy in microbially diverse, dynamic hydrothermal sediments.</title>
        <authorList>
            <person name="Dombrowski N."/>
            <person name="Teske A."/>
            <person name="Baker B.J."/>
        </authorList>
    </citation>
    <scope>NUCLEOTIDE SEQUENCE [LARGE SCALE GENOMIC DNA]</scope>
    <source>
        <strain evidence="3">B79_G16</strain>
    </source>
</reference>
<evidence type="ECO:0000256" key="2">
    <source>
        <dbReference type="SAM" id="Phobius"/>
    </source>
</evidence>
<evidence type="ECO:0000256" key="1">
    <source>
        <dbReference type="PROSITE-ProRule" id="PRU00339"/>
    </source>
</evidence>
<dbReference type="Pfam" id="PF13432">
    <property type="entry name" value="TPR_16"/>
    <property type="match status" value="1"/>
</dbReference>
<keyword evidence="1" id="KW-0802">TPR repeat</keyword>
<dbReference type="Pfam" id="PF00515">
    <property type="entry name" value="TPR_1"/>
    <property type="match status" value="1"/>
</dbReference>
<feature type="repeat" description="TPR" evidence="1">
    <location>
        <begin position="64"/>
        <end position="97"/>
    </location>
</feature>
<dbReference type="PROSITE" id="PS50293">
    <property type="entry name" value="TPR_REGION"/>
    <property type="match status" value="1"/>
</dbReference>
<feature type="repeat" description="TPR" evidence="1">
    <location>
        <begin position="98"/>
        <end position="131"/>
    </location>
</feature>
<comment type="caution">
    <text evidence="3">The sequence shown here is derived from an EMBL/GenBank/DDBJ whole genome shotgun (WGS) entry which is preliminary data.</text>
</comment>
<dbReference type="InterPro" id="IPR011990">
    <property type="entry name" value="TPR-like_helical_dom_sf"/>
</dbReference>
<evidence type="ECO:0000313" key="3">
    <source>
        <dbReference type="EMBL" id="RLC36772.1"/>
    </source>
</evidence>
<organism evidence="3 4">
    <name type="scientific">candidate division Kazan bacterium</name>
    <dbReference type="NCBI Taxonomy" id="2202143"/>
    <lineage>
        <taxon>Bacteria</taxon>
        <taxon>Bacteria division Kazan-3B-28</taxon>
    </lineage>
</organism>
<dbReference type="EMBL" id="QMNG01000030">
    <property type="protein sequence ID" value="RLC36772.1"/>
    <property type="molecule type" value="Genomic_DNA"/>
</dbReference>
<keyword evidence="2" id="KW-0812">Transmembrane</keyword>